<dbReference type="PANTHER" id="PTHR10194:SF142">
    <property type="entry name" value="NEUROFIBROMIN"/>
    <property type="match status" value="1"/>
</dbReference>
<sequence length="2412" mass="268551">MSVSFTRPMSSSVSAQFQKQKPAEWISSLIQRYQDQLPTRTGRQMDSEGRQLLNTSHNCIINVSKHHLHLVLQALVRVLNAVNASRWTSEAALVQSRLVVLETLFECLSEAESPSGRSVERECCMKNVLEEMSGLVGNSGAVSEKAALVVGRVGALHPSLMLSRLERALDALHTEDATDEQTDLALSHLALIGFVPFELDYITRVLAQVSQYWPPRKEHVENVCNMISAVLWRWIERCPDQFSALQHSSQHQLSEVCDGLFMNMNTAELRRRGHCWPVQMLLIAVSPCSLEAIAHADSDSVSLPQAVIIKRQFVDSVVSCVQSCGSGTRPVWTSQLQYAYHAAVNLCKCATYVNLSDFFVFNVVQQLIEHVKVVLLTGARPREIARSVLVDCFVALFRLKFDNDVFRVCLTSSQPLLQLVLIDALHTISVQPRLHWWPKIDMVMSRSEQLRSLLMNVLEKVLESDPISPNSAHLPISVSRSWQKMSGKWRSDRCSVTSISTDQCSQQTILVAILKLIATQPTLLIHQRANEEEDSIEGVVSCLVLLIDHPLLQTYCMQALLSLHTVIPQWSSQSPERALRTFFSVSSHMLFSVCQKLIHFQIGNAENVISWLKAIMERRIAHMRTNSALISEQMSDAMTAQSLVKFEVMCFLYLWSCDSDLVLCCFSLFALNVIHMSLISPSIDSQVSQHLSSTSNIHTTGRVALQKSVCRRLRTLPKSNTAVHEAWHETYRIWELFTSYFMSGCKEHIDAVEQLTRIVACAGTDSGQVSVDVWANISGFLCSLSHLLYSTEQHHISNFVTRLLSVLRMEAVEYREPMCKNVKELLSNEMDHSLDHFILHIISVNLSTYSSDGAFVEHILYILSNMLGRRSAIALKHESTVHIVTALLSYGEETLPQSEERLATFVRKFAHLLCLIVGGGCSQKMSGTLQSRLLEYVTNSLASLSALPASPAKSEALLHLLRALTKVLALGAIPPSSGTFNRRVMLYSLILDTQVLPEGVEGGSPRKKSDAKAHLNDPKLNDSSLSALAQLINCNSELGIGKLAETCWNSDLRRRGFLLEALCRVLKRKSCGPGTDFELRSQQAELLKLVTLITDDGTLPVVNCLANALPNECMDRLSRLLVITFSEKHMLNELLYTVLWQEAEGALAASTLFRGSSLASKIIGYCFRVFGHCYLLNTMRPLLQLMHLTPEKSYEIERERLTGDATVESGVEATMHAAELAFSLILSSESRFPGPLRTLCHTLYHVINARFPNSGLSALGKILFLRFFNPAILSAYEMQITGRRPTREMLRGLTLVCKILQTSVNRPSFAKESAMSHFNDLINNRVTAVNNFLSSIALNDSAVSWLESASIISSINLPLLNSVHYLFSLDRAEIIRHLKGSSAHSNLCSRIDALLQSLPEEVPSLPSPIDASDPTLPYFYQLLDAKLPVYALIMRRIVDAETDSVSKAIDEKCARERWICLLDALLAPTTLNPLKFLSTSALGNLEKLIVIHCSSSMLAIINENRPALRNTQIEITSELPSSIALDSIPPLSASFLHFEPSFSIPATLVTSVDIPVTVHIVDNLLVITQQRSFNGTTATLYDYYFCCNFEHLELIESRVLTLVYGDAVLSLCLAQARVLLDRIAGVRARLCNDAHPEANTHNRSNYLDIAALAIINLCEWDVSVRATAYRLLCSVCAALNVPTAARLQQDTPCLFVPANSTRFLSPVLASLISHMPALLLCLIPKISLNKCVSLIVCLKDCWPAICRLEDECIDELLGIMIDCSVANDAMGAMWLNCVWPILGTQERILPLLLEHILLSTRSLAALLEIVQKVNTSSCAFSSLIVARINAELLSTNRKNLSRLLAALLILSFDSTSIHLDSQLPNIMHIVTCLAADESNFVRCSVFAIVSNIFHGIAANPAYNLSEDLRRSLTLFLRQLSSEETMRLFNVSEMESGQEVVNSALRMKMIANADRIAHDSSDEKKATDEDQNIHTSLSNIHQLLTLLIAMVTDVERGLEGERDWLLAWRNTARKWAFTASNVQIRSLVAFSCLANSITDNEIKAVVSILVQVVKRRESLSSISGVTLALTRLHTLTPSNSAIHRLCFWIVILLFQLEHATIYEYAVQLLHSNLIHLDQMGVFEHTSLERVAMDARLHLEWDLKALDQCAGLSFRANFNFALVGYLLKGLRQPFLSARIVHLLQFILRIHAKTNHHSPYVLTVDNTPYLLALLPFDQKVQRRFRLESSADQQLTKSVLHPPWTLTKTEQPDSSEFDMDVRPTINVWSDDEDECAVLLDANVICGEQAQSLTVAVLAILARSCPNVHLVLDYLLEAVNVFPTVVPVIECLLDQRIVGLIQSCNSARTLATVVRLIETSALGESPAGTPQQVCSFLQQCGFAGLWRYAGSFLSPRASRQAINANFCSCLECILASL</sequence>
<dbReference type="PANTHER" id="PTHR10194">
    <property type="entry name" value="RAS GTPASE-ACTIVATING PROTEINS"/>
    <property type="match status" value="1"/>
</dbReference>
<dbReference type="GO" id="GO:0005096">
    <property type="term" value="F:GTPase activator activity"/>
    <property type="evidence" value="ECO:0007669"/>
    <property type="project" value="UniProtKB-KW"/>
</dbReference>
<dbReference type="SUPFAM" id="SSF48371">
    <property type="entry name" value="ARM repeat"/>
    <property type="match status" value="1"/>
</dbReference>
<keyword evidence="5" id="KW-1185">Reference proteome</keyword>
<dbReference type="OMA" id="VISTPEH"/>
<dbReference type="STRING" id="6265.A0A0B2VDV0"/>
<proteinExistence type="predicted"/>
<evidence type="ECO:0000313" key="4">
    <source>
        <dbReference type="EMBL" id="KHN79649.1"/>
    </source>
</evidence>
<dbReference type="InterPro" id="IPR016024">
    <property type="entry name" value="ARM-type_fold"/>
</dbReference>
<evidence type="ECO:0000256" key="2">
    <source>
        <dbReference type="ARBA" id="ARBA00022553"/>
    </source>
</evidence>
<evidence type="ECO:0000256" key="1">
    <source>
        <dbReference type="ARBA" id="ARBA00022468"/>
    </source>
</evidence>
<dbReference type="SMART" id="SM00323">
    <property type="entry name" value="RasGAP"/>
    <property type="match status" value="1"/>
</dbReference>
<dbReference type="Pfam" id="PF00616">
    <property type="entry name" value="RasGAP"/>
    <property type="match status" value="1"/>
</dbReference>
<evidence type="ECO:0000313" key="5">
    <source>
        <dbReference type="Proteomes" id="UP000031036"/>
    </source>
</evidence>
<keyword evidence="1" id="KW-0343">GTPase activation</keyword>
<dbReference type="EMBL" id="JPKZ01001879">
    <property type="protein sequence ID" value="KHN79649.1"/>
    <property type="molecule type" value="Genomic_DNA"/>
</dbReference>
<feature type="domain" description="Ras-GAP" evidence="3">
    <location>
        <begin position="1113"/>
        <end position="1305"/>
    </location>
</feature>
<dbReference type="InterPro" id="IPR039360">
    <property type="entry name" value="Ras_GTPase"/>
</dbReference>
<gene>
    <name evidence="4" type="primary">NF1</name>
    <name evidence="4" type="ORF">Tcan_11794</name>
</gene>
<keyword evidence="2" id="KW-0597">Phosphoprotein</keyword>
<protein>
    <submittedName>
        <fullName evidence="4">Neurofibromin</fullName>
    </submittedName>
</protein>
<accession>A0A0B2VDV0</accession>
<dbReference type="PROSITE" id="PS50018">
    <property type="entry name" value="RAS_GTPASE_ACTIV_2"/>
    <property type="match status" value="1"/>
</dbReference>
<name>A0A0B2VDV0_TOXCA</name>
<dbReference type="Proteomes" id="UP000031036">
    <property type="component" value="Unassembled WGS sequence"/>
</dbReference>
<dbReference type="OrthoDB" id="28245at2759"/>
<dbReference type="SUPFAM" id="SSF48350">
    <property type="entry name" value="GTPase activation domain, GAP"/>
    <property type="match status" value="1"/>
</dbReference>
<dbReference type="InterPro" id="IPR008936">
    <property type="entry name" value="Rho_GTPase_activation_prot"/>
</dbReference>
<dbReference type="Gene3D" id="1.10.506.10">
    <property type="entry name" value="GTPase Activation - p120gap, domain 1"/>
    <property type="match status" value="2"/>
</dbReference>
<reference evidence="4 5" key="1">
    <citation type="submission" date="2014-11" db="EMBL/GenBank/DDBJ databases">
        <title>Genetic blueprint of the zoonotic pathogen Toxocara canis.</title>
        <authorList>
            <person name="Zhu X.-Q."/>
            <person name="Korhonen P.K."/>
            <person name="Cai H."/>
            <person name="Young N.D."/>
            <person name="Nejsum P."/>
            <person name="von Samson-Himmelstjerna G."/>
            <person name="Boag P.R."/>
            <person name="Tan P."/>
            <person name="Li Q."/>
            <person name="Min J."/>
            <person name="Yang Y."/>
            <person name="Wang X."/>
            <person name="Fang X."/>
            <person name="Hall R.S."/>
            <person name="Hofmann A."/>
            <person name="Sternberg P.W."/>
            <person name="Jex A.R."/>
            <person name="Gasser R.B."/>
        </authorList>
    </citation>
    <scope>NUCLEOTIDE SEQUENCE [LARGE SCALE GENOMIC DNA]</scope>
    <source>
        <strain evidence="4">PN_DK_2014</strain>
    </source>
</reference>
<dbReference type="InterPro" id="IPR001936">
    <property type="entry name" value="RasGAP_dom"/>
</dbReference>
<evidence type="ECO:0000259" key="3">
    <source>
        <dbReference type="PROSITE" id="PS50018"/>
    </source>
</evidence>
<organism evidence="4 5">
    <name type="scientific">Toxocara canis</name>
    <name type="common">Canine roundworm</name>
    <dbReference type="NCBI Taxonomy" id="6265"/>
    <lineage>
        <taxon>Eukaryota</taxon>
        <taxon>Metazoa</taxon>
        <taxon>Ecdysozoa</taxon>
        <taxon>Nematoda</taxon>
        <taxon>Chromadorea</taxon>
        <taxon>Rhabditida</taxon>
        <taxon>Spirurina</taxon>
        <taxon>Ascaridomorpha</taxon>
        <taxon>Ascaridoidea</taxon>
        <taxon>Toxocaridae</taxon>
        <taxon>Toxocara</taxon>
    </lineage>
</organism>
<comment type="caution">
    <text evidence="4">The sequence shown here is derived from an EMBL/GenBank/DDBJ whole genome shotgun (WGS) entry which is preliminary data.</text>
</comment>